<accession>A0A6I6GSA5</accession>
<dbReference type="SUPFAM" id="SSF53474">
    <property type="entry name" value="alpha/beta-Hydrolases"/>
    <property type="match status" value="1"/>
</dbReference>
<dbReference type="Gene3D" id="3.40.50.1820">
    <property type="entry name" value="alpha/beta hydrolase"/>
    <property type="match status" value="1"/>
</dbReference>
<gene>
    <name evidence="7" type="ORF">GLV81_07715</name>
</gene>
<dbReference type="PROSITE" id="PS50853">
    <property type="entry name" value="FN3"/>
    <property type="match status" value="6"/>
</dbReference>
<dbReference type="SUPFAM" id="SSF56988">
    <property type="entry name" value="Anthrax protective antigen"/>
    <property type="match status" value="1"/>
</dbReference>
<dbReference type="PANTHER" id="PTHR46708">
    <property type="entry name" value="TENASCIN"/>
    <property type="match status" value="1"/>
</dbReference>
<evidence type="ECO:0000256" key="4">
    <source>
        <dbReference type="SAM" id="SignalP"/>
    </source>
</evidence>
<keyword evidence="8" id="KW-1185">Reference proteome</keyword>
<proteinExistence type="predicted"/>
<feature type="signal peptide" evidence="4">
    <location>
        <begin position="1"/>
        <end position="21"/>
    </location>
</feature>
<evidence type="ECO:0000256" key="3">
    <source>
        <dbReference type="ARBA" id="ARBA00023157"/>
    </source>
</evidence>
<evidence type="ECO:0000256" key="2">
    <source>
        <dbReference type="ARBA" id="ARBA00022737"/>
    </source>
</evidence>
<dbReference type="Proteomes" id="UP000426027">
    <property type="component" value="Chromosome"/>
</dbReference>
<dbReference type="Pfam" id="PF17963">
    <property type="entry name" value="Big_9"/>
    <property type="match status" value="1"/>
</dbReference>
<dbReference type="Gene3D" id="2.60.120.200">
    <property type="match status" value="1"/>
</dbReference>
<dbReference type="InterPro" id="IPR037524">
    <property type="entry name" value="PA14/GLEYA"/>
</dbReference>
<dbReference type="NCBIfam" id="TIGR04183">
    <property type="entry name" value="Por_Secre_tail"/>
    <property type="match status" value="1"/>
</dbReference>
<name>A0A6I6GSA5_9BACT</name>
<dbReference type="Pfam" id="PF18962">
    <property type="entry name" value="Por_Secre_tail"/>
    <property type="match status" value="1"/>
</dbReference>
<dbReference type="CDD" id="cd00063">
    <property type="entry name" value="FN3"/>
    <property type="match status" value="5"/>
</dbReference>
<dbReference type="InterPro" id="IPR029058">
    <property type="entry name" value="AB_hydrolase_fold"/>
</dbReference>
<dbReference type="EMBL" id="CP046566">
    <property type="protein sequence ID" value="QGW27999.1"/>
    <property type="molecule type" value="Genomic_DNA"/>
</dbReference>
<dbReference type="SUPFAM" id="SSF49265">
    <property type="entry name" value="Fibronectin type III"/>
    <property type="match status" value="3"/>
</dbReference>
<dbReference type="InterPro" id="IPR015919">
    <property type="entry name" value="Cadherin-like_sf"/>
</dbReference>
<dbReference type="Gene3D" id="2.60.40.10">
    <property type="entry name" value="Immunoglobulins"/>
    <property type="match status" value="9"/>
</dbReference>
<keyword evidence="3" id="KW-1015">Disulfide bond</keyword>
<evidence type="ECO:0000256" key="1">
    <source>
        <dbReference type="ARBA" id="ARBA00022729"/>
    </source>
</evidence>
<feature type="domain" description="Fibronectin type-III" evidence="5">
    <location>
        <begin position="1567"/>
        <end position="1659"/>
    </location>
</feature>
<reference evidence="7 8" key="1">
    <citation type="submission" date="2019-11" db="EMBL/GenBank/DDBJ databases">
        <authorList>
            <person name="Im W.T."/>
        </authorList>
    </citation>
    <scope>NUCLEOTIDE SEQUENCE [LARGE SCALE GENOMIC DNA]</scope>
    <source>
        <strain evidence="7 8">SB-02</strain>
    </source>
</reference>
<feature type="domain" description="Fibronectin type-III" evidence="5">
    <location>
        <begin position="1934"/>
        <end position="2023"/>
    </location>
</feature>
<feature type="chain" id="PRO_5026297995" evidence="4">
    <location>
        <begin position="22"/>
        <end position="2324"/>
    </location>
</feature>
<dbReference type="PANTHER" id="PTHR46708:SF2">
    <property type="entry name" value="FIBRONECTIN TYPE-III DOMAIN-CONTAINING PROTEIN"/>
    <property type="match status" value="1"/>
</dbReference>
<dbReference type="SMART" id="SM00758">
    <property type="entry name" value="PA14"/>
    <property type="match status" value="1"/>
</dbReference>
<dbReference type="GO" id="GO:0005509">
    <property type="term" value="F:calcium ion binding"/>
    <property type="evidence" value="ECO:0007669"/>
    <property type="project" value="InterPro"/>
</dbReference>
<dbReference type="PROSITE" id="PS51820">
    <property type="entry name" value="PA14"/>
    <property type="match status" value="1"/>
</dbReference>
<dbReference type="GO" id="GO:0016020">
    <property type="term" value="C:membrane"/>
    <property type="evidence" value="ECO:0007669"/>
    <property type="project" value="InterPro"/>
</dbReference>
<feature type="domain" description="Fibronectin type-III" evidence="5">
    <location>
        <begin position="554"/>
        <end position="639"/>
    </location>
</feature>
<keyword evidence="1 4" id="KW-0732">Signal</keyword>
<feature type="domain" description="Fibronectin type-III" evidence="5">
    <location>
        <begin position="793"/>
        <end position="885"/>
    </location>
</feature>
<dbReference type="InterPro" id="IPR013783">
    <property type="entry name" value="Ig-like_fold"/>
</dbReference>
<evidence type="ECO:0000313" key="7">
    <source>
        <dbReference type="EMBL" id="QGW27999.1"/>
    </source>
</evidence>
<dbReference type="SMART" id="SM00060">
    <property type="entry name" value="FN3"/>
    <property type="match status" value="7"/>
</dbReference>
<dbReference type="SUPFAM" id="SSF49899">
    <property type="entry name" value="Concanavalin A-like lectins/glucanases"/>
    <property type="match status" value="1"/>
</dbReference>
<dbReference type="GO" id="GO:0005975">
    <property type="term" value="P:carbohydrate metabolic process"/>
    <property type="evidence" value="ECO:0007669"/>
    <property type="project" value="UniProtKB-ARBA"/>
</dbReference>
<dbReference type="InterPro" id="IPR026444">
    <property type="entry name" value="Secre_tail"/>
</dbReference>
<dbReference type="InterPro" id="IPR003961">
    <property type="entry name" value="FN3_dom"/>
</dbReference>
<dbReference type="InterPro" id="IPR013320">
    <property type="entry name" value="ConA-like_dom_sf"/>
</dbReference>
<dbReference type="Pfam" id="PF00041">
    <property type="entry name" value="fn3"/>
    <property type="match status" value="3"/>
</dbReference>
<protein>
    <submittedName>
        <fullName evidence="7">T9SS type A sorting domain-containing protein</fullName>
    </submittedName>
</protein>
<evidence type="ECO:0000313" key="8">
    <source>
        <dbReference type="Proteomes" id="UP000426027"/>
    </source>
</evidence>
<dbReference type="RefSeq" id="WP_157478294.1">
    <property type="nucleotide sequence ID" value="NZ_CP046566.1"/>
</dbReference>
<feature type="domain" description="PA14" evidence="6">
    <location>
        <begin position="636"/>
        <end position="779"/>
    </location>
</feature>
<dbReference type="InterPro" id="IPR036116">
    <property type="entry name" value="FN3_sf"/>
</dbReference>
<dbReference type="GO" id="GO:0004553">
    <property type="term" value="F:hydrolase activity, hydrolyzing O-glycosyl compounds"/>
    <property type="evidence" value="ECO:0007669"/>
    <property type="project" value="UniProtKB-ARBA"/>
</dbReference>
<dbReference type="SMART" id="SM00560">
    <property type="entry name" value="LamGL"/>
    <property type="match status" value="1"/>
</dbReference>
<dbReference type="InterPro" id="IPR006558">
    <property type="entry name" value="LamG-like"/>
</dbReference>
<organism evidence="7 8">
    <name type="scientific">Phnomibacter ginsenosidimutans</name>
    <dbReference type="NCBI Taxonomy" id="2676868"/>
    <lineage>
        <taxon>Bacteria</taxon>
        <taxon>Pseudomonadati</taxon>
        <taxon>Bacteroidota</taxon>
        <taxon>Chitinophagia</taxon>
        <taxon>Chitinophagales</taxon>
        <taxon>Chitinophagaceae</taxon>
        <taxon>Phnomibacter</taxon>
    </lineage>
</organism>
<evidence type="ECO:0000259" key="6">
    <source>
        <dbReference type="PROSITE" id="PS51820"/>
    </source>
</evidence>
<evidence type="ECO:0000259" key="5">
    <source>
        <dbReference type="PROSITE" id="PS50853"/>
    </source>
</evidence>
<dbReference type="Pfam" id="PF13385">
    <property type="entry name" value="Laminin_G_3"/>
    <property type="match status" value="1"/>
</dbReference>
<dbReference type="KEGG" id="fls:GLV81_07715"/>
<feature type="domain" description="Fibronectin type-III" evidence="5">
    <location>
        <begin position="1102"/>
        <end position="1197"/>
    </location>
</feature>
<keyword evidence="2" id="KW-0677">Repeat</keyword>
<dbReference type="Pfam" id="PF07691">
    <property type="entry name" value="PA14"/>
    <property type="match status" value="1"/>
</dbReference>
<dbReference type="InterPro" id="IPR011658">
    <property type="entry name" value="PA14_dom"/>
</dbReference>
<dbReference type="InterPro" id="IPR050991">
    <property type="entry name" value="ECM_Regulatory_Proteins"/>
</dbReference>
<feature type="domain" description="Fibronectin type-III" evidence="5">
    <location>
        <begin position="455"/>
        <end position="548"/>
    </location>
</feature>
<dbReference type="SUPFAM" id="SSF49313">
    <property type="entry name" value="Cadherin-like"/>
    <property type="match status" value="2"/>
</dbReference>
<dbReference type="Gene3D" id="2.60.120.380">
    <property type="match status" value="1"/>
</dbReference>
<sequence length="2324" mass="247043">MKRLFLLLTILAACTVTFGQAGVLDPNDPIVNYNAASPPPSPTLNRITKWVRTPRVNWDATQFKSYIFQGVQFRVMFPKTYQHNVSDGKVYPATVFLHGLGERGSAYDNEYQLLHGGQTFRDRVNNGTYDGFLIYPQFGANNSGWGSSHFATLARIIDSMVKYVKVDVDRVMVHGLSIGGQGTWKFIEEYPKVFAGAQPISGASLGYIPGIPKYLEIPIRLYTGDKDNNPAPGTAVALVDSFKNRGGSIVHTRYPTQGHGCWNTAWAESAWVPFMNNIHKANPIVYFGRSEFCPGDPVNTTLGLTAGFAAYEWEKDGVVIPGATTNKLVVTSYGTYRARFKRTSTSAWSAWSPTPIVVRIKPTTLTPPIQIDGMYSNVVPATDGRTTVPLTVTGDYIGYEWRRVSDNAIVSTTKVFEAPAGEYKLRVTELYGCSSEFSTNYTVINANGTTGLPDAAGGLLALGASKTTIQLDWSDNPAPANNETGFEVYRSTSNAGPFTLIGKTGTDIVSFLDQGLNPNTSYYYVVRAVNNNGASPVTAVATGKTQVDDSAPTAPQNLVITSSNQNSISLQWNESTDDVGVDKYDIFVDGQKSYTTSSNYFTVPNLTAFQTYNFQVRARDAAGNLSPLSSQITGQAAASGLSYKLYNGTWSTLPNFSTLTPVQTGRSANVDITLRNQANNYGFLWEGTIKIPVSGNYTFETCSDDGSKLYIGSYSHTATALVNNDGAHGNQCRTGTISLTAGLHPIAITYFQGTGGQSMQVWWQSTAAGIARQQIPSTAFDESVPFAGAAPVAPSSLKAAATAHNKIQLSWTDRSDNENGFEIIRSTSKTGQYITVGTVGSNQTSFTDSIGLTANTRYFYKVRAIGQYGESAFAFSFAEARWRMNNNNADETGGANTLTLASGAAYNTTAYEGSHSVYFDGTNDVVDVSGPNNFLKSSFTARTVALWIRPELLTNSRLIFDFGGSDNGIAMRINASQLQAAVVNANTSVSVSTSFTTVNAWSHVAMVYAGNTLRLYVDGVLRAENTNLSFSSVAATTNNSRLGYHNSGNAFRANATAYYRGRMDDLRVIDANLSAAEINQLMTSNYLSSDAITNVLPAIPAAATSLVATATGSNTVDVTWVDNGSNETGYDVYRSLSTNGNFRKIATAPAAAGTGSTITFNDASLFANAIYYYKVVATGVGGNAGDSNQDSAKTGNDAPVITALANTTMKFGTIKNIAINAADPNSDAVVLAGVSLPSFATLSDNGNGTGNLTLSPQIGDIGSYAVQLTATDNYGGTSNITFNLVVDANNPPTLDPVVIGSVAEGSSTNVSVSATDLDGQSGLTITATGLPSFVTLTDNGNGTAQLTVAPGYADGDTYNFTVQVADAQGGVDSKAVSLTVTEVIPNERVLVSIQRASAAPSPWNNVIGLNTSALKNTTGASTSVGLSFQTTAWNTFDQGPVTGNNSGLYPDAVIRDYYYFGIFGAPNTINVRTTGLNPAKKYKFSFYGGSKWTGTPDNGTTTYTIGSQTVSLYVQNNNQNKVSIENVQPDASGVVTFTMAKAAGTAVGYLNALEIESAFDDGSAPALPKDFAAALIPTGGVKLTWRDVAYNETGYEVYRSLQPDADFVLLNPAATNVNSSSYDDLTVTSSTTYYYKIRAIGNNGSSAYSNVVSVTTGNKTPVITGGSTLYVKTDALATLPFTVTDDASDVLTVTASNLPAFATLVNNGGGSYHIAATPSVDNIGVYNGIQITVADDKGASVVKNVAISVTDKNTTAIYLNFGSENMPAVAPWNNLLGYPMGNKNIQNMTDENGAATTVDFALVQQWTGTTDLGHITTDNSGAFGDEVIRSAIYESTTNAKQVKFSGLTPGKLYNLAFLGSVNAGFDASATITSGSQTVQMQSRYNNDTTARLNGLVPDANNEIFVTITKNSGALYSYLNGLVIESYDASVGTLAPVALKATAATRTSVTLHWSDRANNETGYELWRATAGGSYAMLTSLPANTTKYTDNTAAPGTRYFYIVRATVSGGGTEFSNAAAVLTPGNIVYLHFTNQYPAPAPWNNTNVIPQVGDRYENLNNDQGNISGVAVNPISSFNGEFWAGMNTGNNSGIFADPVLISSYWLDNGQKVQIKIDGLNQSLKYKLGFFASANWNYNLTTSYTVNGKVRYLNASMNTSRAEYIDGITPTADGEIYIEVSTNALAQFGFLGGLIIQGYSAAPAPAAPAKPLLAPPPVTQSRNTTTTPAVENAARVNLSQPATSTSVSAYPNPFRNEVVFKIGGNEKAKAYQIQLLNANGSVITDRKITMAAGNTVSMNLSAFALKPGMYIARVVVDGKVTQTIKLLKIE</sequence>